<reference evidence="2" key="1">
    <citation type="submission" date="2020-01" db="EMBL/GenBank/DDBJ databases">
        <authorList>
            <person name="Fang Y."/>
            <person name="Sun R."/>
            <person name="Nie L."/>
            <person name="He J."/>
            <person name="Hao L."/>
            <person name="Wang L."/>
            <person name="Su S."/>
            <person name="Lv E."/>
            <person name="Zhang Z."/>
            <person name="Xie R."/>
            <person name="Liu H."/>
        </authorList>
    </citation>
    <scope>NUCLEOTIDE SEQUENCE [LARGE SCALE GENOMIC DNA]</scope>
    <source>
        <strain evidence="2">XCT-53</strain>
    </source>
</reference>
<dbReference type="AlphaFoldDB" id="A0A7X5J7P9"/>
<comment type="caution">
    <text evidence="1">The sequence shown here is derived from an EMBL/GenBank/DDBJ whole genome shotgun (WGS) entry which is preliminary data.</text>
</comment>
<dbReference type="EMBL" id="JAABLQ010000001">
    <property type="protein sequence ID" value="NBN76977.1"/>
    <property type="molecule type" value="Genomic_DNA"/>
</dbReference>
<dbReference type="RefSeq" id="WP_161675172.1">
    <property type="nucleotide sequence ID" value="NZ_JAABLP010000002.1"/>
</dbReference>
<evidence type="ECO:0000313" key="2">
    <source>
        <dbReference type="Proteomes" id="UP000586722"/>
    </source>
</evidence>
<dbReference type="InterPro" id="IPR019285">
    <property type="entry name" value="DUF2336"/>
</dbReference>
<accession>A0A7X5J7P9</accession>
<gene>
    <name evidence="1" type="ORF">GWI72_01705</name>
</gene>
<proteinExistence type="predicted"/>
<dbReference type="Pfam" id="PF10098">
    <property type="entry name" value="DUF2336"/>
    <property type="match status" value="1"/>
</dbReference>
<name>A0A7X5J7P9_9HYPH</name>
<organism evidence="1 2">
    <name type="scientific">Pannonibacter tanglangensis</name>
    <dbReference type="NCBI Taxonomy" id="2750084"/>
    <lineage>
        <taxon>Bacteria</taxon>
        <taxon>Pseudomonadati</taxon>
        <taxon>Pseudomonadota</taxon>
        <taxon>Alphaproteobacteria</taxon>
        <taxon>Hyphomicrobiales</taxon>
        <taxon>Stappiaceae</taxon>
        <taxon>Pannonibacter</taxon>
    </lineage>
</organism>
<keyword evidence="2" id="KW-1185">Reference proteome</keyword>
<sequence length="356" mass="39096">MVSLSKLSELALDRSAGGRQSLVEAVTDMFLAAPPEQVDHVSLLFGDIVLKVIGQLEDEARMALAVRISDSPNTPHDLAFHLAKDDFSVAQPMLENSPVLTTSDLVDIASTGSMDHLGAIADRRPLEEEVTSVIVDRGSSSVLAKVAGNEAARFSANAFDLLVEKARAHPQIQEALIGRNDIPEEGARRLVSFLSEELRRRIQEMGGDNTLVNLLAERAAQEVHAQVRDLGSAKNKADMLIRDVKARKRPVDDAVNQFTKGDRPVDLAMLFAELSELPHESVARVVFNPEDTVLNILCRANGVSDVAYKNIVMMRAKRLKLTTKDLNDAFTRYARVQRGDASRALQAIKERMRKAS</sequence>
<evidence type="ECO:0000313" key="1">
    <source>
        <dbReference type="EMBL" id="NBN76977.1"/>
    </source>
</evidence>
<protein>
    <submittedName>
        <fullName evidence="1">DUF2336 domain-containing protein</fullName>
    </submittedName>
</protein>
<dbReference type="Proteomes" id="UP000586722">
    <property type="component" value="Unassembled WGS sequence"/>
</dbReference>